<keyword evidence="2" id="KW-0808">Transferase</keyword>
<sequence length="844" mass="98220">MSLPFVYDSTINYGNSNNNKKIDLVCAIDFGTCRTGAAWMEKKCRNERLNIALTDIIRIYLDPQDQNFKTTTSILFQKDNQNKWEPISFGKSAESEYLRRKQQNNNNCEFFKNFKMKLYQNNSINPKIQSYSGAEWEIIEVLSGLFKFINKKFVESVKKYYKKKKNNLDNEKIQWVLTVPAIWEDQAKEIMRRAFYKAGLISSKDSENLLFCYEPEVAAIDFFQDQKKQIKYFNNKKLLVVDAGGGTIDITLMKSIIKNNKIEEFEILMVPKGGDFGSIYIDQQFMKFFQSFLNLNDNQFNHFKNECPRGFLRLENIWEGDLKIVIQEKKMTKNDDHLFELPRIVLRYLEKRFGIKDFKGLAKEFNQKNRNSGLSEIEWDDDEDQLVIYGDRIKSFFEEPIDKLKKYLNNLKQKSEILRQTDIVFFTGGLSNCEYFRKSVQKILGNNYQYNKAPYPDKSIIIGAVLFGFDPNIVSTRRSQFTYGILHTPIFNPQIHDQNRKIVIRNSNNQQIEYCQNVFQPYIFREDKLKLSEPIIEIFTPIKKNLEEMKIYILRTEKQWDPNSKSIYFDSQGVKIMGSVIIPIPESNLSLNKQKLEVSFHYATTEIKIFMKYLPDPTIQKHLSLNYDQSEGMNKLFDEESNNSLHTVLLIDISGSMKKDDVKPTDEHTWLQNKYNNRLGAVFEAVIKYINQRKDLNPNDRFSLITYSIRAGLKIKNQPLDPDLIETNCSNLRAANGTNIYKAFDLAISTLNQINLKNTTPRIILFSDGADGGINKVNKQLNKLMKSNIGTKIGLTIYSVGFFGKQSNFGEDMLKLIAKIGKGQYHETVSLQNMVETFIKIAKN</sequence>
<proteinExistence type="predicted"/>
<name>A0ABQ8XIF5_9EUKA</name>
<dbReference type="SUPFAM" id="SSF53300">
    <property type="entry name" value="vWA-like"/>
    <property type="match status" value="1"/>
</dbReference>
<keyword evidence="2" id="KW-0418">Kinase</keyword>
<dbReference type="GO" id="GO:0016301">
    <property type="term" value="F:kinase activity"/>
    <property type="evidence" value="ECO:0007669"/>
    <property type="project" value="UniProtKB-KW"/>
</dbReference>
<dbReference type="InterPro" id="IPR002035">
    <property type="entry name" value="VWF_A"/>
</dbReference>
<dbReference type="SUPFAM" id="SSF53067">
    <property type="entry name" value="Actin-like ATPase domain"/>
    <property type="match status" value="2"/>
</dbReference>
<dbReference type="PANTHER" id="PTHR14187">
    <property type="entry name" value="ALPHA KINASE/ELONGATION FACTOR 2 KINASE"/>
    <property type="match status" value="1"/>
</dbReference>
<protein>
    <submittedName>
        <fullName evidence="2">Alpha kinase/elongation factor 2 kinase</fullName>
    </submittedName>
</protein>
<dbReference type="SMART" id="SM00327">
    <property type="entry name" value="VWA"/>
    <property type="match status" value="1"/>
</dbReference>
<dbReference type="EMBL" id="JAOAOG010000304">
    <property type="protein sequence ID" value="KAJ6231074.1"/>
    <property type="molecule type" value="Genomic_DNA"/>
</dbReference>
<dbReference type="Pfam" id="PF13519">
    <property type="entry name" value="VWA_2"/>
    <property type="match status" value="1"/>
</dbReference>
<feature type="domain" description="VWFA" evidence="1">
    <location>
        <begin position="646"/>
        <end position="844"/>
    </location>
</feature>
<dbReference type="InterPro" id="IPR036465">
    <property type="entry name" value="vWFA_dom_sf"/>
</dbReference>
<reference evidence="2" key="1">
    <citation type="submission" date="2022-08" db="EMBL/GenBank/DDBJ databases">
        <title>Novel sulfate-reducing endosymbionts in the free-living metamonad Anaeramoeba.</title>
        <authorList>
            <person name="Jerlstrom-Hultqvist J."/>
            <person name="Cepicka I."/>
            <person name="Gallot-Lavallee L."/>
            <person name="Salas-Leiva D."/>
            <person name="Curtis B.A."/>
            <person name="Zahonova K."/>
            <person name="Pipaliya S."/>
            <person name="Dacks J."/>
            <person name="Roger A.J."/>
        </authorList>
    </citation>
    <scope>NUCLEOTIDE SEQUENCE</scope>
    <source>
        <strain evidence="2">Schooner1</strain>
    </source>
</reference>
<dbReference type="Proteomes" id="UP001150062">
    <property type="component" value="Unassembled WGS sequence"/>
</dbReference>
<evidence type="ECO:0000313" key="2">
    <source>
        <dbReference type="EMBL" id="KAJ6231074.1"/>
    </source>
</evidence>
<dbReference type="PANTHER" id="PTHR14187:SF5">
    <property type="entry name" value="HEAT SHOCK 70 KDA PROTEIN 12A"/>
    <property type="match status" value="1"/>
</dbReference>
<dbReference type="Gene3D" id="3.30.420.40">
    <property type="match status" value="1"/>
</dbReference>
<evidence type="ECO:0000259" key="1">
    <source>
        <dbReference type="PROSITE" id="PS50234"/>
    </source>
</evidence>
<keyword evidence="3" id="KW-1185">Reference proteome</keyword>
<organism evidence="2 3">
    <name type="scientific">Anaeramoeba flamelloides</name>
    <dbReference type="NCBI Taxonomy" id="1746091"/>
    <lineage>
        <taxon>Eukaryota</taxon>
        <taxon>Metamonada</taxon>
        <taxon>Anaeramoebidae</taxon>
        <taxon>Anaeramoeba</taxon>
    </lineage>
</organism>
<evidence type="ECO:0000313" key="3">
    <source>
        <dbReference type="Proteomes" id="UP001150062"/>
    </source>
</evidence>
<dbReference type="InterPro" id="IPR043129">
    <property type="entry name" value="ATPase_NBD"/>
</dbReference>
<dbReference type="PROSITE" id="PS50234">
    <property type="entry name" value="VWFA"/>
    <property type="match status" value="1"/>
</dbReference>
<gene>
    <name evidence="2" type="ORF">M0813_00893</name>
</gene>
<dbReference type="Gene3D" id="3.40.50.410">
    <property type="entry name" value="von Willebrand factor, type A domain"/>
    <property type="match status" value="1"/>
</dbReference>
<accession>A0ABQ8XIF5</accession>
<comment type="caution">
    <text evidence="2">The sequence shown here is derived from an EMBL/GenBank/DDBJ whole genome shotgun (WGS) entry which is preliminary data.</text>
</comment>